<name>A0A077M364_9MICO</name>
<organism evidence="1 2">
    <name type="scientific">Nostocoides japonicum T1-X7</name>
    <dbReference type="NCBI Taxonomy" id="1194083"/>
    <lineage>
        <taxon>Bacteria</taxon>
        <taxon>Bacillati</taxon>
        <taxon>Actinomycetota</taxon>
        <taxon>Actinomycetes</taxon>
        <taxon>Micrococcales</taxon>
        <taxon>Intrasporangiaceae</taxon>
        <taxon>Nostocoides</taxon>
    </lineage>
</organism>
<dbReference type="Gene3D" id="3.20.20.10">
    <property type="entry name" value="Alanine racemase"/>
    <property type="match status" value="1"/>
</dbReference>
<proteinExistence type="predicted"/>
<keyword evidence="2" id="KW-1185">Reference proteome</keyword>
<comment type="caution">
    <text evidence="1">The sequence shown here is derived from an EMBL/GenBank/DDBJ whole genome shotgun (WGS) entry which is preliminary data.</text>
</comment>
<dbReference type="GO" id="GO:0036088">
    <property type="term" value="P:D-serine catabolic process"/>
    <property type="evidence" value="ECO:0007669"/>
    <property type="project" value="TreeGrafter"/>
</dbReference>
<dbReference type="RefSeq" id="WP_048551412.1">
    <property type="nucleotide sequence ID" value="NZ_HF570958.1"/>
</dbReference>
<dbReference type="InterPro" id="IPR051466">
    <property type="entry name" value="D-amino_acid_metab_enzyme"/>
</dbReference>
<dbReference type="GO" id="GO:0008721">
    <property type="term" value="F:D-serine ammonia-lyase activity"/>
    <property type="evidence" value="ECO:0007669"/>
    <property type="project" value="TreeGrafter"/>
</dbReference>
<evidence type="ECO:0000313" key="2">
    <source>
        <dbReference type="Proteomes" id="UP000035721"/>
    </source>
</evidence>
<dbReference type="STRING" id="1194083.BN12_460001"/>
<dbReference type="PANTHER" id="PTHR28004:SF2">
    <property type="entry name" value="D-SERINE DEHYDRATASE"/>
    <property type="match status" value="1"/>
</dbReference>
<sequence>MSQTAWDRATAGLTAPLAVVDLNAFDANADDLVRRAAGTPIRLASKSLRCRALVERALAHEGFRGVMAYAVAEALWLVDNGVEDVFVAYPSVDRVALQRLRSDEHAARRICVAIDSTEHVDLLAGIPGNEPVRVAVDVDASLRVGPVHLGVRRSPLRTPKQAAAVARHAIRLGMQVVGVMFYDAQVAGMPDSRVLDAVKSRSMAQLRERRGPVVAAIRDAVDGHGAIEFVNGGGTGSLDLLHDDPVLTELAAGSGLYGPGLFDGYRSFRPRHAAAYAIPVVRRPARSIATGFSGGYHASGPADAKRLPTLVDRGLSLLRSEGAGEVQTPVRGSSAKDLRLGDRIWLRHAKAGELAERFDAFHLVRGDRYVEATPTYRGEGKNFG</sequence>
<evidence type="ECO:0000313" key="1">
    <source>
        <dbReference type="EMBL" id="CCH79512.1"/>
    </source>
</evidence>
<gene>
    <name evidence="1" type="ORF">BN12_460001</name>
</gene>
<dbReference type="EMBL" id="CAJB01000377">
    <property type="protein sequence ID" value="CCH79512.1"/>
    <property type="molecule type" value="Genomic_DNA"/>
</dbReference>
<protein>
    <submittedName>
        <fullName evidence="1">Uncharacterized protein</fullName>
    </submittedName>
</protein>
<reference evidence="1 2" key="1">
    <citation type="journal article" date="2013" name="ISME J.">
        <title>A metabolic model for members of the genus Tetrasphaera involved in enhanced biological phosphorus removal.</title>
        <authorList>
            <person name="Kristiansen R."/>
            <person name="Nguyen H.T.T."/>
            <person name="Saunders A.M."/>
            <person name="Nielsen J.L."/>
            <person name="Wimmer R."/>
            <person name="Le V.Q."/>
            <person name="McIlroy S.J."/>
            <person name="Petrovski S."/>
            <person name="Seviour R.J."/>
            <person name="Calteau A."/>
            <person name="Nielsen K.L."/>
            <person name="Nielsen P.H."/>
        </authorList>
    </citation>
    <scope>NUCLEOTIDE SEQUENCE [LARGE SCALE GENOMIC DNA]</scope>
    <source>
        <strain evidence="1 2">T1-X7</strain>
    </source>
</reference>
<dbReference type="InterPro" id="IPR029066">
    <property type="entry name" value="PLP-binding_barrel"/>
</dbReference>
<dbReference type="AlphaFoldDB" id="A0A077M364"/>
<accession>A0A077M364</accession>
<dbReference type="PANTHER" id="PTHR28004">
    <property type="entry name" value="ZGC:162816-RELATED"/>
    <property type="match status" value="1"/>
</dbReference>
<dbReference type="Proteomes" id="UP000035721">
    <property type="component" value="Unassembled WGS sequence"/>
</dbReference>
<dbReference type="OrthoDB" id="2445260at2"/>
<dbReference type="SUPFAM" id="SSF51419">
    <property type="entry name" value="PLP-binding barrel"/>
    <property type="match status" value="1"/>
</dbReference>